<evidence type="ECO:0000256" key="3">
    <source>
        <dbReference type="ARBA" id="ARBA00022692"/>
    </source>
</evidence>
<dbReference type="OrthoDB" id="3298527at2"/>
<evidence type="ECO:0000256" key="4">
    <source>
        <dbReference type="ARBA" id="ARBA00022989"/>
    </source>
</evidence>
<protein>
    <submittedName>
        <fullName evidence="9">Phospholipase_D-nuclease N-terminal</fullName>
    </submittedName>
</protein>
<keyword evidence="3 7" id="KW-0812">Transmembrane</keyword>
<feature type="domain" description="Cardiolipin synthase N-terminal" evidence="8">
    <location>
        <begin position="13"/>
        <end position="57"/>
    </location>
</feature>
<dbReference type="InterPro" id="IPR027379">
    <property type="entry name" value="CLS_N"/>
</dbReference>
<feature type="transmembrane region" description="Helical" evidence="7">
    <location>
        <begin position="35"/>
        <end position="55"/>
    </location>
</feature>
<dbReference type="GO" id="GO:0005886">
    <property type="term" value="C:plasma membrane"/>
    <property type="evidence" value="ECO:0007669"/>
    <property type="project" value="UniProtKB-SubCell"/>
</dbReference>
<keyword evidence="5 7" id="KW-0472">Membrane</keyword>
<evidence type="ECO:0000313" key="10">
    <source>
        <dbReference type="Proteomes" id="UP000199092"/>
    </source>
</evidence>
<evidence type="ECO:0000259" key="8">
    <source>
        <dbReference type="Pfam" id="PF13396"/>
    </source>
</evidence>
<keyword evidence="4 7" id="KW-1133">Transmembrane helix</keyword>
<gene>
    <name evidence="9" type="ORF">SAMN04488543_3647</name>
</gene>
<keyword evidence="10" id="KW-1185">Reference proteome</keyword>
<evidence type="ECO:0000256" key="7">
    <source>
        <dbReference type="SAM" id="Phobius"/>
    </source>
</evidence>
<proteinExistence type="predicted"/>
<comment type="subcellular location">
    <subcellularLocation>
        <location evidence="1">Cell membrane</location>
        <topology evidence="1">Multi-pass membrane protein</topology>
    </subcellularLocation>
</comment>
<evidence type="ECO:0000256" key="1">
    <source>
        <dbReference type="ARBA" id="ARBA00004651"/>
    </source>
</evidence>
<evidence type="ECO:0000313" key="9">
    <source>
        <dbReference type="EMBL" id="SDT30646.1"/>
    </source>
</evidence>
<reference evidence="9 10" key="1">
    <citation type="submission" date="2016-10" db="EMBL/GenBank/DDBJ databases">
        <authorList>
            <person name="de Groot N.N."/>
        </authorList>
    </citation>
    <scope>NUCLEOTIDE SEQUENCE [LARGE SCALE GENOMIC DNA]</scope>
    <source>
        <strain evidence="9 10">DSM 21741</strain>
    </source>
</reference>
<sequence>MGRYLPIIIVALLMIFCVVEVAQAPPLAVRRMPRWLWAVAIICVPLVGAVAWLLLGRPNAESLGKGRPRPRPAAPDDDIDFLRGL</sequence>
<feature type="region of interest" description="Disordered" evidence="6">
    <location>
        <begin position="61"/>
        <end position="85"/>
    </location>
</feature>
<organism evidence="9 10">
    <name type="scientific">Friedmanniella luteola</name>
    <dbReference type="NCBI Taxonomy" id="546871"/>
    <lineage>
        <taxon>Bacteria</taxon>
        <taxon>Bacillati</taxon>
        <taxon>Actinomycetota</taxon>
        <taxon>Actinomycetes</taxon>
        <taxon>Propionibacteriales</taxon>
        <taxon>Nocardioidaceae</taxon>
        <taxon>Friedmanniella</taxon>
    </lineage>
</organism>
<dbReference type="STRING" id="546871.SAMN04488543_3647"/>
<dbReference type="Proteomes" id="UP000199092">
    <property type="component" value="Chromosome I"/>
</dbReference>
<accession>A0A1H1ZBR2</accession>
<dbReference type="EMBL" id="LT629749">
    <property type="protein sequence ID" value="SDT30646.1"/>
    <property type="molecule type" value="Genomic_DNA"/>
</dbReference>
<feature type="transmembrane region" description="Helical" evidence="7">
    <location>
        <begin position="7"/>
        <end position="29"/>
    </location>
</feature>
<name>A0A1H1ZBR2_9ACTN</name>
<evidence type="ECO:0000256" key="6">
    <source>
        <dbReference type="SAM" id="MobiDB-lite"/>
    </source>
</evidence>
<dbReference type="AlphaFoldDB" id="A0A1H1ZBR2"/>
<dbReference type="RefSeq" id="WP_091414613.1">
    <property type="nucleotide sequence ID" value="NZ_LT629749.1"/>
</dbReference>
<evidence type="ECO:0000256" key="5">
    <source>
        <dbReference type="ARBA" id="ARBA00023136"/>
    </source>
</evidence>
<dbReference type="Pfam" id="PF13396">
    <property type="entry name" value="PLDc_N"/>
    <property type="match status" value="1"/>
</dbReference>
<keyword evidence="2" id="KW-1003">Cell membrane</keyword>
<evidence type="ECO:0000256" key="2">
    <source>
        <dbReference type="ARBA" id="ARBA00022475"/>
    </source>
</evidence>